<name>A0ABY5YEA7_9FLAO</name>
<evidence type="ECO:0000313" key="8">
    <source>
        <dbReference type="Proteomes" id="UP001059209"/>
    </source>
</evidence>
<accession>A0ABY5YEA7</accession>
<keyword evidence="5" id="KW-0412">Isoleucine biosynthesis</keyword>
<comment type="catalytic activity">
    <reaction evidence="5">
        <text>L-threonine = 2-oxobutanoate + NH4(+)</text>
        <dbReference type="Rhea" id="RHEA:22108"/>
        <dbReference type="ChEBI" id="CHEBI:16763"/>
        <dbReference type="ChEBI" id="CHEBI:28938"/>
        <dbReference type="ChEBI" id="CHEBI:57926"/>
        <dbReference type="EC" id="4.3.1.19"/>
    </reaction>
</comment>
<evidence type="ECO:0000256" key="5">
    <source>
        <dbReference type="RuleBase" id="RU362012"/>
    </source>
</evidence>
<dbReference type="EMBL" id="CP104205">
    <property type="protein sequence ID" value="UWX56206.1"/>
    <property type="molecule type" value="Genomic_DNA"/>
</dbReference>
<evidence type="ECO:0000256" key="1">
    <source>
        <dbReference type="ARBA" id="ARBA00001933"/>
    </source>
</evidence>
<evidence type="ECO:0000313" key="7">
    <source>
        <dbReference type="EMBL" id="UWX56206.1"/>
    </source>
</evidence>
<keyword evidence="5" id="KW-0028">Amino-acid biosynthesis</keyword>
<dbReference type="GO" id="GO:0004794">
    <property type="term" value="F:threonine deaminase activity"/>
    <property type="evidence" value="ECO:0007669"/>
    <property type="project" value="UniProtKB-EC"/>
</dbReference>
<keyword evidence="4 5" id="KW-0456">Lyase</keyword>
<comment type="cofactor">
    <cofactor evidence="1 5">
        <name>pyridoxal 5'-phosphate</name>
        <dbReference type="ChEBI" id="CHEBI:597326"/>
    </cofactor>
</comment>
<protein>
    <recommendedName>
        <fullName evidence="5">L-threonine dehydratase</fullName>
        <ecNumber evidence="5">4.3.1.19</ecNumber>
    </recommendedName>
    <alternativeName>
        <fullName evidence="5">Threonine deaminase</fullName>
    </alternativeName>
</protein>
<dbReference type="NCBIfam" id="TIGR02079">
    <property type="entry name" value="THD1"/>
    <property type="match status" value="1"/>
</dbReference>
<dbReference type="PROSITE" id="PS00165">
    <property type="entry name" value="DEHYDRATASE_SER_THR"/>
    <property type="match status" value="1"/>
</dbReference>
<organism evidence="7 8">
    <name type="scientific">Maribacter litopenaei</name>
    <dbReference type="NCBI Taxonomy" id="2976127"/>
    <lineage>
        <taxon>Bacteria</taxon>
        <taxon>Pseudomonadati</taxon>
        <taxon>Bacteroidota</taxon>
        <taxon>Flavobacteriia</taxon>
        <taxon>Flavobacteriales</taxon>
        <taxon>Flavobacteriaceae</taxon>
        <taxon>Maribacter</taxon>
    </lineage>
</organism>
<dbReference type="InterPro" id="IPR000634">
    <property type="entry name" value="Ser/Thr_deHydtase_PyrdxlP-BS"/>
</dbReference>
<sequence>MEYFPRVEDIQQAALTIRQVSEVTPLTPSIRLSKLFGANVYLKREDLQRVRSYKIRGAYNKINSLKQEERRHGVVCASAGNHAQGVAFACRHLKIKATIYMPSVTPRQKVEQTRMFGEEWASIVPEGDTFDDSFNAAMKYCVAENKTFIHPFDDPKVIEGQGTVGLELLEQSKEPIDYIFVAIGGGGLASGLSAVFKSLSPNTKIIGVEPFGAPSMKTSIEKNKNTELPHIDKFIDGAAVKKVGDLTFAICKEHLHDVLTVHEGKVCQSILDLYNRDAIVVEPAGALSIAALDVYAEKIKGKNVVCIVSGSNNDITVNGRNKGAGPFIWKIKTLLYCPVSPATRSA</sequence>
<dbReference type="Pfam" id="PF00291">
    <property type="entry name" value="PALP"/>
    <property type="match status" value="1"/>
</dbReference>
<evidence type="ECO:0000259" key="6">
    <source>
        <dbReference type="Pfam" id="PF00291"/>
    </source>
</evidence>
<evidence type="ECO:0000256" key="3">
    <source>
        <dbReference type="ARBA" id="ARBA00022898"/>
    </source>
</evidence>
<keyword evidence="3 5" id="KW-0663">Pyridoxal phosphate</keyword>
<dbReference type="InterPro" id="IPR001926">
    <property type="entry name" value="TrpB-like_PALP"/>
</dbReference>
<dbReference type="InterPro" id="IPR050147">
    <property type="entry name" value="Ser/Thr_Dehydratase"/>
</dbReference>
<dbReference type="SUPFAM" id="SSF53686">
    <property type="entry name" value="Tryptophan synthase beta subunit-like PLP-dependent enzymes"/>
    <property type="match status" value="1"/>
</dbReference>
<comment type="similarity">
    <text evidence="2 5">Belongs to the serine/threonine dehydratase family.</text>
</comment>
<dbReference type="PANTHER" id="PTHR48078">
    <property type="entry name" value="THREONINE DEHYDRATASE, MITOCHONDRIAL-RELATED"/>
    <property type="match status" value="1"/>
</dbReference>
<evidence type="ECO:0000256" key="2">
    <source>
        <dbReference type="ARBA" id="ARBA00010869"/>
    </source>
</evidence>
<dbReference type="NCBIfam" id="NF006390">
    <property type="entry name" value="PRK08639.1"/>
    <property type="match status" value="1"/>
</dbReference>
<gene>
    <name evidence="5 7" type="primary">ilvA</name>
    <name evidence="7" type="ORF">NYZ99_08130</name>
</gene>
<feature type="domain" description="Tryptophan synthase beta chain-like PALP" evidence="6">
    <location>
        <begin position="22"/>
        <end position="310"/>
    </location>
</feature>
<proteinExistence type="inferred from homology"/>
<keyword evidence="8" id="KW-1185">Reference proteome</keyword>
<comment type="subunit">
    <text evidence="5">Homotetramer.</text>
</comment>
<dbReference type="Proteomes" id="UP001059209">
    <property type="component" value="Chromosome"/>
</dbReference>
<comment type="pathway">
    <text evidence="5">Amino-acid biosynthesis; L-isoleucine biosynthesis; 2-oxobutanoate from L-threonine: step 1/1.</text>
</comment>
<dbReference type="CDD" id="cd01562">
    <property type="entry name" value="Thr-dehyd"/>
    <property type="match status" value="1"/>
</dbReference>
<reference evidence="7" key="1">
    <citation type="submission" date="2022-09" db="EMBL/GenBank/DDBJ databases">
        <title>Maribacter litopenaei sp. nov., isolated from the intestinal tract of the Pacific White Shrimp, Litopenaeus vannamei.</title>
        <authorList>
            <person name="Kim S.Y."/>
            <person name="Hwang C.Y."/>
        </authorList>
    </citation>
    <scope>NUCLEOTIDE SEQUENCE</scope>
    <source>
        <strain evidence="7">HL-LV01</strain>
    </source>
</reference>
<dbReference type="InterPro" id="IPR036052">
    <property type="entry name" value="TrpB-like_PALP_sf"/>
</dbReference>
<dbReference type="InterPro" id="IPR011820">
    <property type="entry name" value="IlvA"/>
</dbReference>
<dbReference type="PANTHER" id="PTHR48078:SF11">
    <property type="entry name" value="THREONINE DEHYDRATASE, MITOCHONDRIAL"/>
    <property type="match status" value="1"/>
</dbReference>
<keyword evidence="5" id="KW-0100">Branched-chain amino acid biosynthesis</keyword>
<dbReference type="Gene3D" id="3.40.50.1100">
    <property type="match status" value="2"/>
</dbReference>
<dbReference type="EC" id="4.3.1.19" evidence="5"/>
<comment type="function">
    <text evidence="5">Catalyzes the anaerobic formation of alpha-ketobutyrate and ammonia from threonine in a two-step reaction. The first step involved a dehydration of threonine and a production of enamine intermediates (aminocrotonate), which tautomerizes to its imine form (iminobutyrate). Both intermediates are unstable and short-lived. The second step is the nonenzymatic hydrolysis of the enamine/imine intermediates to form 2-ketobutyrate and free ammonia. In the low water environment of the cell, the second step is accelerated by RidA.</text>
</comment>
<evidence type="ECO:0000256" key="4">
    <source>
        <dbReference type="ARBA" id="ARBA00023239"/>
    </source>
</evidence>
<dbReference type="RefSeq" id="WP_260574795.1">
    <property type="nucleotide sequence ID" value="NZ_CP104205.1"/>
</dbReference>